<dbReference type="Proteomes" id="UP000184731">
    <property type="component" value="Chromosome"/>
</dbReference>
<feature type="domain" description="Dienelactone hydrolase" evidence="1">
    <location>
        <begin position="17"/>
        <end position="236"/>
    </location>
</feature>
<gene>
    <name evidence="2" type="ORF">AXG55_10110</name>
</gene>
<accession>A0A1L4D225</accession>
<sequence length="237" mass="26873">MVKLDCQYYSDFEKISFQGYLVHQENAEINQVLVIYPDAFGLSSHFKDVANAFVKENRAVFCVDLYGNQKICKNYQEAQYEMNLLDENKKIFTARSRAPINFIRNHFGNKDLSISTMGYCFGAVLALEVIRSGMDITSAITLHGKIFFGTKNIQKKSSQKVLIFHGEKDPFISMEEIDLFKKEMANLKSDVTVVTFANSAHSFTNPLAGSNINSGSAYNELATKRSYKMIESFLNEN</sequence>
<dbReference type="KEGG" id="saqi:AXG55_10110"/>
<evidence type="ECO:0000259" key="1">
    <source>
        <dbReference type="Pfam" id="PF01738"/>
    </source>
</evidence>
<dbReference type="OrthoDB" id="5290364at2"/>
<dbReference type="AlphaFoldDB" id="A0A1L4D225"/>
<dbReference type="EMBL" id="CP017834">
    <property type="protein sequence ID" value="APJ04241.1"/>
    <property type="molecule type" value="Genomic_DNA"/>
</dbReference>
<dbReference type="SUPFAM" id="SSF53474">
    <property type="entry name" value="alpha/beta-Hydrolases"/>
    <property type="match status" value="1"/>
</dbReference>
<dbReference type="InterPro" id="IPR029058">
    <property type="entry name" value="AB_hydrolase_fold"/>
</dbReference>
<dbReference type="PANTHER" id="PTHR46623">
    <property type="entry name" value="CARBOXYMETHYLENEBUTENOLIDASE-RELATED"/>
    <property type="match status" value="1"/>
</dbReference>
<proteinExistence type="predicted"/>
<protein>
    <recommendedName>
        <fullName evidence="1">Dienelactone hydrolase domain-containing protein</fullName>
    </recommendedName>
</protein>
<dbReference type="InterPro" id="IPR002925">
    <property type="entry name" value="Dienelactn_hydro"/>
</dbReference>
<dbReference type="PANTHER" id="PTHR46623:SF6">
    <property type="entry name" value="ALPHA_BETA-HYDROLASES SUPERFAMILY PROTEIN"/>
    <property type="match status" value="1"/>
</dbReference>
<dbReference type="Pfam" id="PF01738">
    <property type="entry name" value="DLH"/>
    <property type="match status" value="1"/>
</dbReference>
<reference evidence="2 3" key="1">
    <citation type="submission" date="2016-10" db="EMBL/GenBank/DDBJ databases">
        <title>Silvanigrella aquatica sp. nov., isolated from a freshwater lake located in the Black Forest, Germany, description of Silvanigrellaceae fam. nov., Silvanigrellales ord. nov., reclassification of the order Bdellovibrionales in the class Oligoflexia, reclassification of the families Bacteriovoracaceae and Halobacteriovoraceae in the new order Bacteriovoracales ord. nov., and reclassification of the family Pseudobacteriovoracaceae in the order Oligoflexiales.</title>
        <authorList>
            <person name="Hahn M.W."/>
            <person name="Schmidt J."/>
            <person name="Koll U."/>
            <person name="Rohde M."/>
            <person name="Verbag S."/>
            <person name="Pitt A."/>
            <person name="Nakai R."/>
            <person name="Naganuma T."/>
            <person name="Lang E."/>
        </authorList>
    </citation>
    <scope>NUCLEOTIDE SEQUENCE [LARGE SCALE GENOMIC DNA]</scope>
    <source>
        <strain evidence="2 3">MWH-Nonnen-W8red</strain>
    </source>
</reference>
<evidence type="ECO:0000313" key="2">
    <source>
        <dbReference type="EMBL" id="APJ04241.1"/>
    </source>
</evidence>
<dbReference type="InterPro" id="IPR051049">
    <property type="entry name" value="Dienelactone_hydrolase-like"/>
</dbReference>
<dbReference type="RefSeq" id="WP_148697995.1">
    <property type="nucleotide sequence ID" value="NZ_CP017834.1"/>
</dbReference>
<dbReference type="STRING" id="1915309.AXG55_10110"/>
<name>A0A1L4D225_9BACT</name>
<dbReference type="Gene3D" id="3.40.50.1820">
    <property type="entry name" value="alpha/beta hydrolase"/>
    <property type="match status" value="1"/>
</dbReference>
<dbReference type="GO" id="GO:0016787">
    <property type="term" value="F:hydrolase activity"/>
    <property type="evidence" value="ECO:0007669"/>
    <property type="project" value="InterPro"/>
</dbReference>
<keyword evidence="3" id="KW-1185">Reference proteome</keyword>
<organism evidence="2 3">
    <name type="scientific">Silvanigrella aquatica</name>
    <dbReference type="NCBI Taxonomy" id="1915309"/>
    <lineage>
        <taxon>Bacteria</taxon>
        <taxon>Pseudomonadati</taxon>
        <taxon>Bdellovibrionota</taxon>
        <taxon>Oligoflexia</taxon>
        <taxon>Silvanigrellales</taxon>
        <taxon>Silvanigrellaceae</taxon>
        <taxon>Silvanigrella</taxon>
    </lineage>
</organism>
<evidence type="ECO:0000313" key="3">
    <source>
        <dbReference type="Proteomes" id="UP000184731"/>
    </source>
</evidence>